<proteinExistence type="predicted"/>
<sequence>METASSTRYSLVVPIKEEKKVVESNGNHKEVADISTEKVGNDHNSSKPLSPPSQNDLSKNNKQVHIVDIQLRTVSAVTTASRRSSMDIELKVSPTHKDEDEELESAKVEMGGVRQENERLKTVLSRIVKDYQSLQMHFFDIVQHEQAKKTEDPTPMHEDEEHDLISLSLGRSSSEHKKDEKTTSNSSKSKPDEEGLALGLDCKFEGPNRGLIEPATNPSTEDSFGETKEEEAGEQWPPSKILKTMRSADDDVSQQPPVKKARVSVRARCDTPTMNDGCQWRKYGQKIAKGNPCPRAYYRCTVQRCVDDMSILITTYEGTHNHPLPVAATAMASTTAAAAYMLTSGSTSSRPGFPSSASTSADLHGLNFSLSDNSRSRQYYLPNTSISSSPSCPTITLDLTAPSSSSLSASQFNRLSSNFPTMPRYSSTNFSFSSESNTQPISWGNGYLSSGSQSYHNNQMGSLNLGRQQQEHFYQPYMQKNNNPASQQSLTDTITAATKAVTSDPTFRSALAAAITSIVSSGGGGNGSGGSHANQVGLETLSQSLKWGTDPLQALSAYSSATAGNGCASTYLNRSSASNAQQGSLMFLPPSLPFTSTKSASASPVDNRDHIN</sequence>
<dbReference type="Proteomes" id="UP000230069">
    <property type="component" value="Unassembled WGS sequence"/>
</dbReference>
<feature type="compositionally biased region" description="Basic and acidic residues" evidence="6">
    <location>
        <begin position="21"/>
        <end position="45"/>
    </location>
</feature>
<evidence type="ECO:0000256" key="5">
    <source>
        <dbReference type="ARBA" id="ARBA00023242"/>
    </source>
</evidence>
<feature type="region of interest" description="Disordered" evidence="6">
    <location>
        <begin position="21"/>
        <end position="59"/>
    </location>
</feature>
<keyword evidence="3" id="KW-0238">DNA-binding</keyword>
<feature type="compositionally biased region" description="Polar residues" evidence="6">
    <location>
        <begin position="46"/>
        <end position="59"/>
    </location>
</feature>
<gene>
    <name evidence="8" type="ORF">AQUCO_07400051v1</name>
</gene>
<keyword evidence="4" id="KW-0804">Transcription</keyword>
<keyword evidence="2" id="KW-0805">Transcription regulation</keyword>
<evidence type="ECO:0000259" key="7">
    <source>
        <dbReference type="PROSITE" id="PS50811"/>
    </source>
</evidence>
<dbReference type="PANTHER" id="PTHR31429:SF97">
    <property type="entry name" value="WRKY TRANSCRIPTION FACTOR 36-RELATED"/>
    <property type="match status" value="1"/>
</dbReference>
<keyword evidence="5" id="KW-0539">Nucleus</keyword>
<evidence type="ECO:0000256" key="3">
    <source>
        <dbReference type="ARBA" id="ARBA00023125"/>
    </source>
</evidence>
<reference evidence="8 9" key="1">
    <citation type="submission" date="2017-09" db="EMBL/GenBank/DDBJ databases">
        <title>WGS assembly of Aquilegia coerulea Goldsmith.</title>
        <authorList>
            <person name="Hodges S."/>
            <person name="Kramer E."/>
            <person name="Nordborg M."/>
            <person name="Tomkins J."/>
            <person name="Borevitz J."/>
            <person name="Derieg N."/>
            <person name="Yan J."/>
            <person name="Mihaltcheva S."/>
            <person name="Hayes R.D."/>
            <person name="Rokhsar D."/>
        </authorList>
    </citation>
    <scope>NUCLEOTIDE SEQUENCE [LARGE SCALE GENOMIC DNA]</scope>
    <source>
        <strain evidence="9">cv. Goldsmith</strain>
    </source>
</reference>
<dbReference type="EMBL" id="KZ305091">
    <property type="protein sequence ID" value="PIA27943.1"/>
    <property type="molecule type" value="Genomic_DNA"/>
</dbReference>
<name>A0A2G5C9H2_AQUCA</name>
<dbReference type="InterPro" id="IPR036576">
    <property type="entry name" value="WRKY_dom_sf"/>
</dbReference>
<dbReference type="FunCoup" id="A0A2G5C9H2">
    <property type="interactions" value="24"/>
</dbReference>
<dbReference type="Pfam" id="PF03106">
    <property type="entry name" value="WRKY"/>
    <property type="match status" value="1"/>
</dbReference>
<dbReference type="GO" id="GO:0005634">
    <property type="term" value="C:nucleus"/>
    <property type="evidence" value="ECO:0007669"/>
    <property type="project" value="UniProtKB-SubCell"/>
</dbReference>
<keyword evidence="9" id="KW-1185">Reference proteome</keyword>
<organism evidence="8 9">
    <name type="scientific">Aquilegia coerulea</name>
    <name type="common">Rocky mountain columbine</name>
    <dbReference type="NCBI Taxonomy" id="218851"/>
    <lineage>
        <taxon>Eukaryota</taxon>
        <taxon>Viridiplantae</taxon>
        <taxon>Streptophyta</taxon>
        <taxon>Embryophyta</taxon>
        <taxon>Tracheophyta</taxon>
        <taxon>Spermatophyta</taxon>
        <taxon>Magnoliopsida</taxon>
        <taxon>Ranunculales</taxon>
        <taxon>Ranunculaceae</taxon>
        <taxon>Thalictroideae</taxon>
        <taxon>Aquilegia</taxon>
    </lineage>
</organism>
<evidence type="ECO:0000256" key="4">
    <source>
        <dbReference type="ARBA" id="ARBA00023163"/>
    </source>
</evidence>
<evidence type="ECO:0000256" key="2">
    <source>
        <dbReference type="ARBA" id="ARBA00023015"/>
    </source>
</evidence>
<dbReference type="AlphaFoldDB" id="A0A2G5C9H2"/>
<dbReference type="InterPro" id="IPR003657">
    <property type="entry name" value="WRKY_dom"/>
</dbReference>
<evidence type="ECO:0000313" key="8">
    <source>
        <dbReference type="EMBL" id="PIA27943.1"/>
    </source>
</evidence>
<feature type="domain" description="WRKY" evidence="7">
    <location>
        <begin position="269"/>
        <end position="325"/>
    </location>
</feature>
<evidence type="ECO:0000256" key="6">
    <source>
        <dbReference type="SAM" id="MobiDB-lite"/>
    </source>
</evidence>
<dbReference type="InParanoid" id="A0A2G5C9H2"/>
<dbReference type="STRING" id="218851.A0A2G5C9H2"/>
<evidence type="ECO:0000313" key="9">
    <source>
        <dbReference type="Proteomes" id="UP000230069"/>
    </source>
</evidence>
<evidence type="ECO:0000256" key="1">
    <source>
        <dbReference type="ARBA" id="ARBA00004123"/>
    </source>
</evidence>
<dbReference type="SUPFAM" id="SSF118290">
    <property type="entry name" value="WRKY DNA-binding domain"/>
    <property type="match status" value="1"/>
</dbReference>
<comment type="subcellular location">
    <subcellularLocation>
        <location evidence="1">Nucleus</location>
    </subcellularLocation>
</comment>
<dbReference type="InterPro" id="IPR044810">
    <property type="entry name" value="WRKY_plant"/>
</dbReference>
<dbReference type="GO" id="GO:0043565">
    <property type="term" value="F:sequence-specific DNA binding"/>
    <property type="evidence" value="ECO:0007669"/>
    <property type="project" value="InterPro"/>
</dbReference>
<dbReference type="OrthoDB" id="1912868at2759"/>
<accession>A0A2G5C9H2</accession>
<dbReference type="PANTHER" id="PTHR31429">
    <property type="entry name" value="WRKY TRANSCRIPTION FACTOR 36-RELATED"/>
    <property type="match status" value="1"/>
</dbReference>
<dbReference type="PROSITE" id="PS50811">
    <property type="entry name" value="WRKY"/>
    <property type="match status" value="1"/>
</dbReference>
<dbReference type="Gene3D" id="2.20.25.80">
    <property type="entry name" value="WRKY domain"/>
    <property type="match status" value="1"/>
</dbReference>
<feature type="compositionally biased region" description="Basic and acidic residues" evidence="6">
    <location>
        <begin position="173"/>
        <end position="182"/>
    </location>
</feature>
<protein>
    <recommendedName>
        <fullName evidence="7">WRKY domain-containing protein</fullName>
    </recommendedName>
</protein>
<feature type="region of interest" description="Disordered" evidence="6">
    <location>
        <begin position="167"/>
        <end position="236"/>
    </location>
</feature>
<dbReference type="GO" id="GO:0003700">
    <property type="term" value="F:DNA-binding transcription factor activity"/>
    <property type="evidence" value="ECO:0007669"/>
    <property type="project" value="InterPro"/>
</dbReference>
<dbReference type="SMART" id="SM00774">
    <property type="entry name" value="WRKY"/>
    <property type="match status" value="1"/>
</dbReference>